<feature type="region of interest" description="Disordered" evidence="2">
    <location>
        <begin position="584"/>
        <end position="612"/>
    </location>
</feature>
<feature type="compositionally biased region" description="Basic and acidic residues" evidence="2">
    <location>
        <begin position="364"/>
        <end position="374"/>
    </location>
</feature>
<dbReference type="OrthoDB" id="2681654at2759"/>
<dbReference type="InParanoid" id="A0A409WVZ1"/>
<evidence type="ECO:0000256" key="2">
    <source>
        <dbReference type="SAM" id="MobiDB-lite"/>
    </source>
</evidence>
<evidence type="ECO:0000313" key="3">
    <source>
        <dbReference type="EMBL" id="PPQ82626.1"/>
    </source>
</evidence>
<feature type="compositionally biased region" description="Low complexity" evidence="2">
    <location>
        <begin position="594"/>
        <end position="612"/>
    </location>
</feature>
<name>A0A409WVZ1_9AGAR</name>
<evidence type="ECO:0000313" key="4">
    <source>
        <dbReference type="Proteomes" id="UP000284706"/>
    </source>
</evidence>
<feature type="coiled-coil region" evidence="1">
    <location>
        <begin position="15"/>
        <end position="53"/>
    </location>
</feature>
<feature type="compositionally biased region" description="Acidic residues" evidence="2">
    <location>
        <begin position="354"/>
        <end position="363"/>
    </location>
</feature>
<dbReference type="Proteomes" id="UP000284706">
    <property type="component" value="Unassembled WGS sequence"/>
</dbReference>
<feature type="compositionally biased region" description="Basic and acidic residues" evidence="2">
    <location>
        <begin position="316"/>
        <end position="331"/>
    </location>
</feature>
<feature type="region of interest" description="Disordered" evidence="2">
    <location>
        <begin position="268"/>
        <end position="291"/>
    </location>
</feature>
<protein>
    <submittedName>
        <fullName evidence="3">Uncharacterized protein</fullName>
    </submittedName>
</protein>
<comment type="caution">
    <text evidence="3">The sequence shown here is derived from an EMBL/GenBank/DDBJ whole genome shotgun (WGS) entry which is preliminary data.</text>
</comment>
<dbReference type="AlphaFoldDB" id="A0A409WVZ1"/>
<feature type="compositionally biased region" description="Basic and acidic residues" evidence="2">
    <location>
        <begin position="268"/>
        <end position="290"/>
    </location>
</feature>
<sequence length="612" mass="69584">MGAVPSLEASSQAQIEDLVQRNRTLEHVNKKLSEQVEQEKQRHNDNMTTVQAAWEEKQRSWQKLYEGILTSCRIAQKRLVVELEASRSAVIKEMAVTREEKLQRLQRDFKIKLFQMKEEELERRIEDLEDEKAKAVEETEAELQRQLEKCEVHTAKLKEAREALARSLRENEKKEEKYNKLVAERSNMEAKNGTLESQLTRVQLQLEGSHTKMKELERTNDDLRRTIADQTRQIERWQNLETKGGEEAEKHHKEKVELEFRVRELEEALEEQRKETEAEKRRTQKVKDVMENWQVEAKQKDKELKDANKQLAKLQKSLDKLKDDLEVERARVRPPSPQKPRAPSPPSPPSNNDDGIEEGEEPEPPPRRERKTSAKPEAPIITIKSPVLNGLNGSATTSKRAQIARKTTGGRPPRPKRPPTPIDVDAEESSEAEEEDEPPAPAPTKKQKGKAKATDTEVEQEPEDPPKRTRKRKATTDNEQSGEDEVQIVEKPKSRRKGSRAPSEVPESKAGKTRTKPPSRAASKQPSVKPPSRDKARDEEEEGQGPAPPKKKKKLNVPAPFAFDSLAGFGDTNALNIPSVLSPVKDDEHVPQRSLGSSLLSKFSFTSALRKG</sequence>
<proteinExistence type="predicted"/>
<accession>A0A409WVZ1</accession>
<feature type="compositionally biased region" description="Acidic residues" evidence="2">
    <location>
        <begin position="424"/>
        <end position="438"/>
    </location>
</feature>
<dbReference type="STRING" id="231916.A0A409WVZ1"/>
<evidence type="ECO:0000256" key="1">
    <source>
        <dbReference type="SAM" id="Coils"/>
    </source>
</evidence>
<dbReference type="EMBL" id="NHYE01004725">
    <property type="protein sequence ID" value="PPQ82626.1"/>
    <property type="molecule type" value="Genomic_DNA"/>
</dbReference>
<keyword evidence="1" id="KW-0175">Coiled coil</keyword>
<feature type="region of interest" description="Disordered" evidence="2">
    <location>
        <begin position="315"/>
        <end position="556"/>
    </location>
</feature>
<reference evidence="3 4" key="1">
    <citation type="journal article" date="2018" name="Evol. Lett.">
        <title>Horizontal gene cluster transfer increased hallucinogenic mushroom diversity.</title>
        <authorList>
            <person name="Reynolds H.T."/>
            <person name="Vijayakumar V."/>
            <person name="Gluck-Thaler E."/>
            <person name="Korotkin H.B."/>
            <person name="Matheny P.B."/>
            <person name="Slot J.C."/>
        </authorList>
    </citation>
    <scope>NUCLEOTIDE SEQUENCE [LARGE SCALE GENOMIC DNA]</scope>
    <source>
        <strain evidence="3 4">SRW20</strain>
    </source>
</reference>
<feature type="compositionally biased region" description="Polar residues" evidence="2">
    <location>
        <begin position="391"/>
        <end position="400"/>
    </location>
</feature>
<organism evidence="3 4">
    <name type="scientific">Gymnopilus dilepis</name>
    <dbReference type="NCBI Taxonomy" id="231916"/>
    <lineage>
        <taxon>Eukaryota</taxon>
        <taxon>Fungi</taxon>
        <taxon>Dikarya</taxon>
        <taxon>Basidiomycota</taxon>
        <taxon>Agaricomycotina</taxon>
        <taxon>Agaricomycetes</taxon>
        <taxon>Agaricomycetidae</taxon>
        <taxon>Agaricales</taxon>
        <taxon>Agaricineae</taxon>
        <taxon>Hymenogastraceae</taxon>
        <taxon>Gymnopilus</taxon>
    </lineage>
</organism>
<gene>
    <name evidence="3" type="ORF">CVT26_001437</name>
</gene>
<feature type="compositionally biased region" description="Pro residues" evidence="2">
    <location>
        <begin position="334"/>
        <end position="349"/>
    </location>
</feature>
<keyword evidence="4" id="KW-1185">Reference proteome</keyword>